<dbReference type="AlphaFoldDB" id="A0A366LXD9"/>
<dbReference type="Proteomes" id="UP000253303">
    <property type="component" value="Unassembled WGS sequence"/>
</dbReference>
<evidence type="ECO:0000313" key="2">
    <source>
        <dbReference type="Proteomes" id="UP000253303"/>
    </source>
</evidence>
<gene>
    <name evidence="1" type="ORF">DP939_19270</name>
</gene>
<protein>
    <submittedName>
        <fullName evidence="1">Uncharacterized protein</fullName>
    </submittedName>
</protein>
<name>A0A366LXD9_9ACTN</name>
<reference evidence="1 2" key="1">
    <citation type="submission" date="2018-06" db="EMBL/GenBank/DDBJ databases">
        <title>Sphaerisporangium craniellae sp. nov., isolated from a marine sponge in the South China Sea.</title>
        <authorList>
            <person name="Li L."/>
        </authorList>
    </citation>
    <scope>NUCLEOTIDE SEQUENCE [LARGE SCALE GENOMIC DNA]</scope>
    <source>
        <strain evidence="1 2">LHW63015</strain>
    </source>
</reference>
<accession>A0A366LXD9</accession>
<sequence>MRSAGGAMDGVIGASHGAGLAVEPSGMGSAWLRSWERADRMSGAVLVSGWGSWGSSETYGPGIWCRWRAAG</sequence>
<comment type="caution">
    <text evidence="1">The sequence shown here is derived from an EMBL/GenBank/DDBJ whole genome shotgun (WGS) entry which is preliminary data.</text>
</comment>
<evidence type="ECO:0000313" key="1">
    <source>
        <dbReference type="EMBL" id="RBQ18628.1"/>
    </source>
</evidence>
<dbReference type="EMBL" id="QMEY01000007">
    <property type="protein sequence ID" value="RBQ18628.1"/>
    <property type="molecule type" value="Genomic_DNA"/>
</dbReference>
<organism evidence="1 2">
    <name type="scientific">Spongiactinospora rosea</name>
    <dbReference type="NCBI Taxonomy" id="2248750"/>
    <lineage>
        <taxon>Bacteria</taxon>
        <taxon>Bacillati</taxon>
        <taxon>Actinomycetota</taxon>
        <taxon>Actinomycetes</taxon>
        <taxon>Streptosporangiales</taxon>
        <taxon>Streptosporangiaceae</taxon>
        <taxon>Spongiactinospora</taxon>
    </lineage>
</organism>
<keyword evidence="2" id="KW-1185">Reference proteome</keyword>
<proteinExistence type="predicted"/>